<accession>A0A2S1GMC5</accession>
<proteinExistence type="predicted"/>
<protein>
    <submittedName>
        <fullName evidence="1">Uncharacterized protein</fullName>
    </submittedName>
</protein>
<name>A0A2S1GMC5_9CAUD</name>
<dbReference type="InterPro" id="IPR056999">
    <property type="entry name" value="Phage_zn_bind"/>
</dbReference>
<dbReference type="Proteomes" id="UP000246316">
    <property type="component" value="Segment"/>
</dbReference>
<sequence>MRINSAKMTDLECRHCQWPVIHCCCNDEMSIGEFGRWDWWVYCSNKGCKNHKGEGVFQEHPEWIK</sequence>
<dbReference type="Pfam" id="PF23895">
    <property type="entry name" value="Phage_zn_bind"/>
    <property type="match status" value="1"/>
</dbReference>
<dbReference type="EMBL" id="MH059636">
    <property type="protein sequence ID" value="AWD90541.1"/>
    <property type="molecule type" value="Genomic_DNA"/>
</dbReference>
<organism evidence="1 2">
    <name type="scientific">Erwinia phage Cronus</name>
    <dbReference type="NCBI Taxonomy" id="2163633"/>
    <lineage>
        <taxon>Viruses</taxon>
        <taxon>Duplodnaviria</taxon>
        <taxon>Heunggongvirae</taxon>
        <taxon>Uroviricota</taxon>
        <taxon>Caudoviricetes</taxon>
        <taxon>Pantevenvirales</taxon>
        <taxon>Straboviridae</taxon>
        <taxon>Tevenvirinae</taxon>
        <taxon>Risoevirus</taxon>
        <taxon>Risoevirus cronus</taxon>
        <taxon>Roskildevirus cronus</taxon>
    </lineage>
</organism>
<evidence type="ECO:0000313" key="2">
    <source>
        <dbReference type="Proteomes" id="UP000246316"/>
    </source>
</evidence>
<dbReference type="RefSeq" id="YP_010095049.1">
    <property type="nucleotide sequence ID" value="NC_055743.1"/>
</dbReference>
<keyword evidence="2" id="KW-1185">Reference proteome</keyword>
<reference evidence="1" key="1">
    <citation type="submission" date="2018-03" db="EMBL/GenBank/DDBJ databases">
        <title>Phage therapy in agriculture - a green tech approach to combat plant pathogenic bacteria.</title>
        <authorList>
            <person name="Carstens A.B."/>
            <person name="Djurhuus A.M."/>
            <person name="Hansen L.H."/>
        </authorList>
    </citation>
    <scope>NUCLEOTIDE SEQUENCE [LARGE SCALE GENOMIC DNA]</scope>
</reference>
<evidence type="ECO:0000313" key="1">
    <source>
        <dbReference type="EMBL" id="AWD90541.1"/>
    </source>
</evidence>
<dbReference type="KEGG" id="vg:65112683"/>
<dbReference type="GeneID" id="65112683"/>